<dbReference type="GeneID" id="46909976"/>
<feature type="compositionally biased region" description="Low complexity" evidence="1">
    <location>
        <begin position="84"/>
        <end position="94"/>
    </location>
</feature>
<dbReference type="AlphaFoldDB" id="A0A1J0EN71"/>
<dbReference type="InterPro" id="IPR018648">
    <property type="entry name" value="DUF2076"/>
</dbReference>
<sequence length="264" mass="27623">MNSEEQTLIDGLFSRLQQAETDSAPRDALAEARIKEHLSRQPAAGYFMTQAILVQEAAIKSLDEQNKQLTQQIQQLQAELQQAKAQGAAPAPSNSGGGFLSSIFGGGSRDPQPAPAQSAPASSGGWREPARPSAPPPQNYGAPQQGFGAPQQNFGAPQQNYAAPQQAPAAGSSFLGGALKTAAGVAGGVMLAQGISSLFHSNQQPQEIVEVIKEEPAQVNDNSGWGNDDQRLANNDSWSNNDQGGLSDSDDSSFFGGDDDDSFV</sequence>
<proteinExistence type="predicted"/>
<feature type="region of interest" description="Disordered" evidence="1">
    <location>
        <begin position="84"/>
        <end position="169"/>
    </location>
</feature>
<evidence type="ECO:0000313" key="3">
    <source>
        <dbReference type="Proteomes" id="UP000182567"/>
    </source>
</evidence>
<evidence type="ECO:0000256" key="1">
    <source>
        <dbReference type="SAM" id="MobiDB-lite"/>
    </source>
</evidence>
<dbReference type="RefSeq" id="WP_071553184.1">
    <property type="nucleotide sequence ID" value="NZ_CP017886.1"/>
</dbReference>
<reference evidence="3" key="1">
    <citation type="submission" date="2016-10" db="EMBL/GenBank/DDBJ databases">
        <title>Pseudomonas frederiksbergensis ERGS4:02 complete genome.</title>
        <authorList>
            <person name="Kumar R."/>
            <person name="Acharya V."/>
            <person name="Singh D."/>
        </authorList>
    </citation>
    <scope>NUCLEOTIDE SEQUENCE [LARGE SCALE GENOMIC DNA]</scope>
    <source>
        <strain evidence="3">ERGS4:02</strain>
    </source>
</reference>
<feature type="region of interest" description="Disordered" evidence="1">
    <location>
        <begin position="217"/>
        <end position="264"/>
    </location>
</feature>
<dbReference type="EMBL" id="CP017886">
    <property type="protein sequence ID" value="APC17363.1"/>
    <property type="molecule type" value="Genomic_DNA"/>
</dbReference>
<evidence type="ECO:0000313" key="2">
    <source>
        <dbReference type="EMBL" id="APC17363.1"/>
    </source>
</evidence>
<gene>
    <name evidence="2" type="ORF">BLL42_17055</name>
</gene>
<name>A0A1J0EN71_9PSED</name>
<feature type="compositionally biased region" description="Gly residues" evidence="1">
    <location>
        <begin position="95"/>
        <end position="108"/>
    </location>
</feature>
<dbReference type="Proteomes" id="UP000182567">
    <property type="component" value="Chromosome"/>
</dbReference>
<accession>A0A1J0EN71</accession>
<organism evidence="2 3">
    <name type="scientific">Pseudomonas frederiksbergensis</name>
    <dbReference type="NCBI Taxonomy" id="104087"/>
    <lineage>
        <taxon>Bacteria</taxon>
        <taxon>Pseudomonadati</taxon>
        <taxon>Pseudomonadota</taxon>
        <taxon>Gammaproteobacteria</taxon>
        <taxon>Pseudomonadales</taxon>
        <taxon>Pseudomonadaceae</taxon>
        <taxon>Pseudomonas</taxon>
    </lineage>
</organism>
<feature type="compositionally biased region" description="Polar residues" evidence="1">
    <location>
        <begin position="232"/>
        <end position="246"/>
    </location>
</feature>
<protein>
    <submittedName>
        <fullName evidence="2">ABC transporter substrate-binding protein</fullName>
    </submittedName>
</protein>
<dbReference type="OrthoDB" id="122910at2"/>
<feature type="compositionally biased region" description="Low complexity" evidence="1">
    <location>
        <begin position="141"/>
        <end position="169"/>
    </location>
</feature>
<dbReference type="Pfam" id="PF09849">
    <property type="entry name" value="DUF2076"/>
    <property type="match status" value="1"/>
</dbReference>